<organism evidence="9 10">
    <name type="scientific">Erythranthe guttata</name>
    <name type="common">Yellow monkey flower</name>
    <name type="synonym">Mimulus guttatus</name>
    <dbReference type="NCBI Taxonomy" id="4155"/>
    <lineage>
        <taxon>Eukaryota</taxon>
        <taxon>Viridiplantae</taxon>
        <taxon>Streptophyta</taxon>
        <taxon>Embryophyta</taxon>
        <taxon>Tracheophyta</taxon>
        <taxon>Spermatophyta</taxon>
        <taxon>Magnoliopsida</taxon>
        <taxon>eudicotyledons</taxon>
        <taxon>Gunneridae</taxon>
        <taxon>Pentapetalae</taxon>
        <taxon>asterids</taxon>
        <taxon>lamiids</taxon>
        <taxon>Lamiales</taxon>
        <taxon>Phrymaceae</taxon>
        <taxon>Erythranthe</taxon>
    </lineage>
</organism>
<keyword evidence="10" id="KW-1185">Reference proteome</keyword>
<dbReference type="SMART" id="SM00338">
    <property type="entry name" value="BRLZ"/>
    <property type="match status" value="1"/>
</dbReference>
<dbReference type="SUPFAM" id="SSF57959">
    <property type="entry name" value="Leucine zipper domain"/>
    <property type="match status" value="1"/>
</dbReference>
<evidence type="ECO:0000256" key="7">
    <source>
        <dbReference type="SAM" id="MobiDB-lite"/>
    </source>
</evidence>
<dbReference type="FunFam" id="1.20.5.170:FF:000009">
    <property type="entry name" value="probable transcription factor PosF21"/>
    <property type="match status" value="1"/>
</dbReference>
<evidence type="ECO:0000256" key="4">
    <source>
        <dbReference type="ARBA" id="ARBA00023163"/>
    </source>
</evidence>
<comment type="subcellular location">
    <subcellularLocation>
        <location evidence="1">Nucleus</location>
    </subcellularLocation>
</comment>
<feature type="compositionally biased region" description="Pro residues" evidence="7">
    <location>
        <begin position="427"/>
        <end position="438"/>
    </location>
</feature>
<dbReference type="GO" id="GO:0003700">
    <property type="term" value="F:DNA-binding transcription factor activity"/>
    <property type="evidence" value="ECO:0000318"/>
    <property type="project" value="GO_Central"/>
</dbReference>
<dbReference type="GO" id="GO:0005634">
    <property type="term" value="C:nucleus"/>
    <property type="evidence" value="ECO:0000318"/>
    <property type="project" value="GO_Central"/>
</dbReference>
<dbReference type="EMBL" id="KI630370">
    <property type="protein sequence ID" value="EYU41105.1"/>
    <property type="molecule type" value="Genomic_DNA"/>
</dbReference>
<dbReference type="PANTHER" id="PTHR13690:SF124">
    <property type="entry name" value="TRANSCRIPTION FACTOR RF2A"/>
    <property type="match status" value="1"/>
</dbReference>
<dbReference type="Proteomes" id="UP000030748">
    <property type="component" value="Unassembled WGS sequence"/>
</dbReference>
<reference evidence="9 10" key="1">
    <citation type="journal article" date="2013" name="Proc. Natl. Acad. Sci. U.S.A.">
        <title>Fine-scale variation in meiotic recombination in Mimulus inferred from population shotgun sequencing.</title>
        <authorList>
            <person name="Hellsten U."/>
            <person name="Wright K.M."/>
            <person name="Jenkins J."/>
            <person name="Shu S."/>
            <person name="Yuan Y."/>
            <person name="Wessler S.R."/>
            <person name="Schmutz J."/>
            <person name="Willis J.H."/>
            <person name="Rokhsar D.S."/>
        </authorList>
    </citation>
    <scope>NUCLEOTIDE SEQUENCE [LARGE SCALE GENOMIC DNA]</scope>
    <source>
        <strain evidence="10">cv. DUN x IM62</strain>
    </source>
</reference>
<dbReference type="Pfam" id="PF00170">
    <property type="entry name" value="bZIP_1"/>
    <property type="match status" value="1"/>
</dbReference>
<dbReference type="OrthoDB" id="1435597at2759"/>
<dbReference type="PROSITE" id="PS50217">
    <property type="entry name" value="BZIP"/>
    <property type="match status" value="1"/>
</dbReference>
<dbReference type="PhylomeDB" id="A0A022RQ97"/>
<feature type="domain" description="BZIP" evidence="8">
    <location>
        <begin position="230"/>
        <end position="293"/>
    </location>
</feature>
<dbReference type="InterPro" id="IPR046347">
    <property type="entry name" value="bZIP_sf"/>
</dbReference>
<proteinExistence type="predicted"/>
<keyword evidence="5" id="KW-0539">Nucleus</keyword>
<dbReference type="CDD" id="cd14703">
    <property type="entry name" value="bZIP_plant_RF2"/>
    <property type="match status" value="1"/>
</dbReference>
<evidence type="ECO:0000259" key="8">
    <source>
        <dbReference type="PROSITE" id="PS50217"/>
    </source>
</evidence>
<feature type="coiled-coil region" evidence="6">
    <location>
        <begin position="248"/>
        <end position="317"/>
    </location>
</feature>
<dbReference type="KEGG" id="egt:105954035"/>
<dbReference type="eggNOG" id="ENOG502QTK9">
    <property type="taxonomic scope" value="Eukaryota"/>
</dbReference>
<keyword evidence="6" id="KW-0175">Coiled coil</keyword>
<evidence type="ECO:0000256" key="1">
    <source>
        <dbReference type="ARBA" id="ARBA00004123"/>
    </source>
</evidence>
<evidence type="ECO:0000256" key="5">
    <source>
        <dbReference type="ARBA" id="ARBA00023242"/>
    </source>
</evidence>
<feature type="compositionally biased region" description="Low complexity" evidence="7">
    <location>
        <begin position="376"/>
        <end position="421"/>
    </location>
</feature>
<protein>
    <recommendedName>
        <fullName evidence="8">BZIP domain-containing protein</fullName>
    </recommendedName>
</protein>
<dbReference type="Gene3D" id="1.20.5.170">
    <property type="match status" value="1"/>
</dbReference>
<dbReference type="OMA" id="YASYGTN"/>
<keyword evidence="4" id="KW-0804">Transcription</keyword>
<evidence type="ECO:0000256" key="6">
    <source>
        <dbReference type="SAM" id="Coils"/>
    </source>
</evidence>
<dbReference type="InterPro" id="IPR004827">
    <property type="entry name" value="bZIP"/>
</dbReference>
<name>A0A022RQ97_ERYGU</name>
<feature type="region of interest" description="Disordered" evidence="7">
    <location>
        <begin position="376"/>
        <end position="438"/>
    </location>
</feature>
<dbReference type="GO" id="GO:0003677">
    <property type="term" value="F:DNA binding"/>
    <property type="evidence" value="ECO:0007669"/>
    <property type="project" value="UniProtKB-KW"/>
</dbReference>
<keyword evidence="2" id="KW-0805">Transcription regulation</keyword>
<feature type="compositionally biased region" description="Basic and acidic residues" evidence="7">
    <location>
        <begin position="56"/>
        <end position="71"/>
    </location>
</feature>
<gene>
    <name evidence="9" type="ORF">MIMGU_mgv1a006576mg</name>
</gene>
<evidence type="ECO:0000313" key="9">
    <source>
        <dbReference type="EMBL" id="EYU41105.1"/>
    </source>
</evidence>
<dbReference type="AlphaFoldDB" id="A0A022RQ97"/>
<dbReference type="InterPro" id="IPR044759">
    <property type="entry name" value="bZIP_RF2"/>
</dbReference>
<evidence type="ECO:0000313" key="10">
    <source>
        <dbReference type="Proteomes" id="UP000030748"/>
    </source>
</evidence>
<keyword evidence="3" id="KW-0238">DNA-binding</keyword>
<dbReference type="PANTHER" id="PTHR13690">
    <property type="entry name" value="TRANSCRIPTION FACTOR POSF21-RELATED"/>
    <property type="match status" value="1"/>
</dbReference>
<sequence length="438" mass="48048">MEKDKSHHCSGSSLPPSGRYSGFSPPNSSYNVKPEQSGLPNLPPLGPGGSSSEQGHFGHSDARQFSHDISRMSDNPSKNLGHRRAHSEILTLPDDISFDSDLGVVGGFDGPSFSDETEEDLLSMYLDMDKFNSTSATSAFQVGESSNSLAAEPGSSSGFASAFANQSLADNNAAQGLSEKPRIRHQHSQSMDGSTSIKAEMLMSGSEDPSSGDAKKAMSAAKLAELALIDPKRAKRIWANRQSAARSKERKMRYIAELERKVQTLQTEATSLSAQLTLLQRDTNGLTSENGELKIRLQTMEQQVHLQDALNDALKEEIQHLKVLTGQAIANNGGAMMNYPAQYGAANQQQQYYNSNNHAVHTLLTAQQLQQLQIHSQKQQQQQHHQRQFQQQQQQQQHQLHQQFQQQFQSQSSSMQASSVQKDNIAPPNPPPDGSSKD</sequence>
<evidence type="ECO:0000256" key="2">
    <source>
        <dbReference type="ARBA" id="ARBA00023015"/>
    </source>
</evidence>
<dbReference type="STRING" id="4155.A0A022RQ97"/>
<accession>A0A022RQ97</accession>
<feature type="region of interest" description="Disordered" evidence="7">
    <location>
        <begin position="1"/>
        <end position="86"/>
    </location>
</feature>
<evidence type="ECO:0000256" key="3">
    <source>
        <dbReference type="ARBA" id="ARBA00023125"/>
    </source>
</evidence>